<comment type="caution">
    <text evidence="4">The sequence shown here is derived from an EMBL/GenBank/DDBJ whole genome shotgun (WGS) entry which is preliminary data.</text>
</comment>
<dbReference type="GO" id="GO:0060003">
    <property type="term" value="P:copper ion export"/>
    <property type="evidence" value="ECO:0007669"/>
    <property type="project" value="TreeGrafter"/>
</dbReference>
<dbReference type="RefSeq" id="WP_048499870.1">
    <property type="nucleotide sequence ID" value="NZ_LFNG01000012.1"/>
</dbReference>
<dbReference type="GO" id="GO:0022857">
    <property type="term" value="F:transmembrane transporter activity"/>
    <property type="evidence" value="ECO:0007669"/>
    <property type="project" value="InterPro"/>
</dbReference>
<name>A0A0J7IYM9_9FLAO</name>
<dbReference type="InterPro" id="IPR058647">
    <property type="entry name" value="BSH_CzcB-like"/>
</dbReference>
<gene>
    <name evidence="4" type="ORF">ACM44_09890</name>
</gene>
<dbReference type="Proteomes" id="UP000035900">
    <property type="component" value="Unassembled WGS sequence"/>
</dbReference>
<dbReference type="AlphaFoldDB" id="A0A0J7IYM9"/>
<evidence type="ECO:0000259" key="3">
    <source>
        <dbReference type="Pfam" id="PF25973"/>
    </source>
</evidence>
<comment type="similarity">
    <text evidence="1">Belongs to the membrane fusion protein (MFP) (TC 8.A.1) family.</text>
</comment>
<proteinExistence type="inferred from homology"/>
<protein>
    <submittedName>
        <fullName evidence="4">Hemolysin D</fullName>
    </submittedName>
</protein>
<dbReference type="Gene3D" id="2.40.30.170">
    <property type="match status" value="1"/>
</dbReference>
<dbReference type="GO" id="GO:0015679">
    <property type="term" value="P:plasma membrane copper ion transport"/>
    <property type="evidence" value="ECO:0007669"/>
    <property type="project" value="TreeGrafter"/>
</dbReference>
<dbReference type="PATRIC" id="fig|1304281.5.peg.2129"/>
<evidence type="ECO:0000256" key="2">
    <source>
        <dbReference type="ARBA" id="ARBA00022448"/>
    </source>
</evidence>
<dbReference type="PANTHER" id="PTHR30097">
    <property type="entry name" value="CATION EFFLUX SYSTEM PROTEIN CUSB"/>
    <property type="match status" value="1"/>
</dbReference>
<dbReference type="SUPFAM" id="SSF111369">
    <property type="entry name" value="HlyD-like secretion proteins"/>
    <property type="match status" value="1"/>
</dbReference>
<dbReference type="EMBL" id="LFNG01000012">
    <property type="protein sequence ID" value="KMQ70919.1"/>
    <property type="molecule type" value="Genomic_DNA"/>
</dbReference>
<reference evidence="4 5" key="1">
    <citation type="journal article" date="2004" name="Int. J. Syst. Evol. Microbiol.">
        <title>Kaistella koreensis gen. nov., sp. nov., a novel member of the Chryseobacterium-Bergeyella-Riemerella branch.</title>
        <authorList>
            <person name="Kim M.K."/>
            <person name="Im W.T."/>
            <person name="Shin Y.K."/>
            <person name="Lim J.H."/>
            <person name="Kim S.H."/>
            <person name="Lee B.C."/>
            <person name="Park M.Y."/>
            <person name="Lee K.Y."/>
            <person name="Lee S.T."/>
        </authorList>
    </citation>
    <scope>NUCLEOTIDE SEQUENCE [LARGE SCALE GENOMIC DNA]</scope>
    <source>
        <strain evidence="4 5">CCUG 49689</strain>
    </source>
</reference>
<dbReference type="Pfam" id="PF25973">
    <property type="entry name" value="BSH_CzcB"/>
    <property type="match status" value="1"/>
</dbReference>
<keyword evidence="2" id="KW-0813">Transport</keyword>
<dbReference type="PROSITE" id="PS51257">
    <property type="entry name" value="PROKAR_LIPOPROTEIN"/>
    <property type="match status" value="1"/>
</dbReference>
<dbReference type="PANTHER" id="PTHR30097:SF4">
    <property type="entry name" value="SLR6042 PROTEIN"/>
    <property type="match status" value="1"/>
</dbReference>
<dbReference type="NCBIfam" id="TIGR01730">
    <property type="entry name" value="RND_mfp"/>
    <property type="match status" value="1"/>
</dbReference>
<evidence type="ECO:0000313" key="4">
    <source>
        <dbReference type="EMBL" id="KMQ70919.1"/>
    </source>
</evidence>
<organism evidence="4 5">
    <name type="scientific">Chryseobacterium koreense CCUG 49689</name>
    <dbReference type="NCBI Taxonomy" id="1304281"/>
    <lineage>
        <taxon>Bacteria</taxon>
        <taxon>Pseudomonadati</taxon>
        <taxon>Bacteroidota</taxon>
        <taxon>Flavobacteriia</taxon>
        <taxon>Flavobacteriales</taxon>
        <taxon>Weeksellaceae</taxon>
        <taxon>Chryseobacterium group</taxon>
        <taxon>Chryseobacterium</taxon>
    </lineage>
</organism>
<dbReference type="InterPro" id="IPR051909">
    <property type="entry name" value="MFP_Cation_Efflux"/>
</dbReference>
<dbReference type="GO" id="GO:0016020">
    <property type="term" value="C:membrane"/>
    <property type="evidence" value="ECO:0007669"/>
    <property type="project" value="InterPro"/>
</dbReference>
<dbReference type="OrthoDB" id="9814657at2"/>
<keyword evidence="5" id="KW-1185">Reference proteome</keyword>
<dbReference type="STRING" id="1304281.ACM44_09890"/>
<evidence type="ECO:0000313" key="5">
    <source>
        <dbReference type="Proteomes" id="UP000035900"/>
    </source>
</evidence>
<dbReference type="Gene3D" id="1.10.287.470">
    <property type="entry name" value="Helix hairpin bin"/>
    <property type="match status" value="1"/>
</dbReference>
<sequence length="376" mass="41263">MKKTTLILSLFVFLFSCSKSEDVKTEEKFAVSGEQITLTDLQKKTAGVEIVSLGSETIANKILLTGQIDLPPNAMAEVSSNSGGIVKSARFLPGNYVSKGQTLAILENPDLAALQQEYLQAKSNLGYARKDYERQKYLNKFQASSDKVTQRAANEAQSQNAAVRGLESRLKTYGLNPGAVSSGNIQKSIAVVAPISGYISQVNVTLGQHVSPADVLYSIVNNQRAYLALKIFEKDLGKISVGQKVYAFTNQNPEKKYAATVALIGKDFAPDRSVYVHCEMNQKDAALIPGTFMNAEIEVNAEQGLTISDDAIVTWEGKQYIFEEVKPNTYKMFPVKIGNSENGITEILNNASDFHHKKFVSKGAYYLLMALKNMEE</sequence>
<accession>A0A0J7IYM9</accession>
<evidence type="ECO:0000256" key="1">
    <source>
        <dbReference type="ARBA" id="ARBA00009477"/>
    </source>
</evidence>
<dbReference type="InterPro" id="IPR006143">
    <property type="entry name" value="RND_pump_MFP"/>
</dbReference>
<dbReference type="Gene3D" id="2.40.50.100">
    <property type="match status" value="1"/>
</dbReference>
<feature type="domain" description="CzcB-like barrel-sandwich hybrid" evidence="3">
    <location>
        <begin position="75"/>
        <end position="220"/>
    </location>
</feature>
<dbReference type="GO" id="GO:0030313">
    <property type="term" value="C:cell envelope"/>
    <property type="evidence" value="ECO:0007669"/>
    <property type="project" value="TreeGrafter"/>
</dbReference>